<dbReference type="PANTHER" id="PTHR23192:SF49">
    <property type="entry name" value="OLFACTOMEDIN-LIKE PROTEIN 3B"/>
    <property type="match status" value="1"/>
</dbReference>
<dbReference type="KEGG" id="sasa:106567131"/>
<protein>
    <submittedName>
        <fullName evidence="7">Olfactomedin-like protein 3B isoform X1</fullName>
    </submittedName>
</protein>
<organism evidence="6 7">
    <name type="scientific">Salmo salar</name>
    <name type="common">Atlantic salmon</name>
    <dbReference type="NCBI Taxonomy" id="8030"/>
    <lineage>
        <taxon>Eukaryota</taxon>
        <taxon>Metazoa</taxon>
        <taxon>Chordata</taxon>
        <taxon>Craniata</taxon>
        <taxon>Vertebrata</taxon>
        <taxon>Euteleostomi</taxon>
        <taxon>Actinopterygii</taxon>
        <taxon>Neopterygii</taxon>
        <taxon>Teleostei</taxon>
        <taxon>Protacanthopterygii</taxon>
        <taxon>Salmoniformes</taxon>
        <taxon>Salmonidae</taxon>
        <taxon>Salmoninae</taxon>
        <taxon>Salmo</taxon>
    </lineage>
</organism>
<evidence type="ECO:0000313" key="7">
    <source>
        <dbReference type="RefSeq" id="XP_013991555.1"/>
    </source>
</evidence>
<evidence type="ECO:0000256" key="1">
    <source>
        <dbReference type="ARBA" id="ARBA00004613"/>
    </source>
</evidence>
<accession>A0A1S3LL23</accession>
<evidence type="ECO:0000259" key="5">
    <source>
        <dbReference type="PROSITE" id="PS51132"/>
    </source>
</evidence>
<feature type="domain" description="Olfactomedin-like" evidence="5">
    <location>
        <begin position="140"/>
        <end position="396"/>
    </location>
</feature>
<dbReference type="InterPro" id="IPR050605">
    <property type="entry name" value="Olfactomedin-like_domain"/>
</dbReference>
<dbReference type="PROSITE" id="PS51132">
    <property type="entry name" value="OLF"/>
    <property type="match status" value="1"/>
</dbReference>
<dbReference type="GO" id="GO:0005615">
    <property type="term" value="C:extracellular space"/>
    <property type="evidence" value="ECO:0007669"/>
    <property type="project" value="TreeGrafter"/>
</dbReference>
<dbReference type="GO" id="GO:0007165">
    <property type="term" value="P:signal transduction"/>
    <property type="evidence" value="ECO:0007669"/>
    <property type="project" value="TreeGrafter"/>
</dbReference>
<comment type="subcellular location">
    <subcellularLocation>
        <location evidence="1">Secreted</location>
    </subcellularLocation>
</comment>
<dbReference type="PANTHER" id="PTHR23192">
    <property type="entry name" value="OLFACTOMEDIN-RELATED"/>
    <property type="match status" value="1"/>
</dbReference>
<reference evidence="7" key="1">
    <citation type="submission" date="2025-08" db="UniProtKB">
        <authorList>
            <consortium name="RefSeq"/>
        </authorList>
    </citation>
    <scope>IDENTIFICATION</scope>
</reference>
<proteinExistence type="predicted"/>
<dbReference type="InterPro" id="IPR003112">
    <property type="entry name" value="Olfac-like_dom"/>
</dbReference>
<dbReference type="RefSeq" id="XP_013991555.1">
    <property type="nucleotide sequence ID" value="XM_014136080.2"/>
</dbReference>
<dbReference type="PaxDb" id="8030-ENSSSAP00000075061"/>
<evidence type="ECO:0000256" key="3">
    <source>
        <dbReference type="PROSITE-ProRule" id="PRU00446"/>
    </source>
</evidence>
<gene>
    <name evidence="7" type="primary">olfml3a</name>
</gene>
<dbReference type="OMA" id="SHRYHTE"/>
<dbReference type="Proteomes" id="UP001652741">
    <property type="component" value="Chromosome ssa13"/>
</dbReference>
<feature type="signal peptide" evidence="4">
    <location>
        <begin position="1"/>
        <end position="18"/>
    </location>
</feature>
<evidence type="ECO:0000256" key="2">
    <source>
        <dbReference type="ARBA" id="ARBA00022525"/>
    </source>
</evidence>
<keyword evidence="6" id="KW-1185">Reference proteome</keyword>
<feature type="chain" id="PRO_5010360095" evidence="4">
    <location>
        <begin position="19"/>
        <end position="400"/>
    </location>
</feature>
<evidence type="ECO:0000313" key="6">
    <source>
        <dbReference type="Proteomes" id="UP001652741"/>
    </source>
</evidence>
<name>A0A1S3LL23_SALSA</name>
<feature type="disulfide bond" evidence="3">
    <location>
        <begin position="141"/>
        <end position="323"/>
    </location>
</feature>
<sequence length="400" mass="45840">MTTAVPFLLSLVLVLTNGQYYYQGLMDYLENRFLAIEDRMLIWHEQSNHYNTELRHFKKQTAEFIKGLNQDHGTLRQDLEGTGVRMDRIEREMDYIETQNPARPCVNQEDRMVDVDLEVKERVKEMKKGGEEDGYSRVLDCIDIISSIRAMKILKRMGSPKGMWTKDARTSKVYIFNGTAEDTVYQFSSVLDFSSSPGVAHSRPIRLPSLWSGTGGAVYNGYAYYVMEGADELQVIKYDLANGTLTDSAVFPVEVADHRPVYSLNPETAVDLAADEEGLWALYTTRESESINLAKMDPDSLDIEQMWDTQCPQVNAEAAFVVCGTVYVVYNTRLPSRSRIQCVFDVNDMVTNEEAPLLYFPRRYGVHASLKYNPQEKQIYAWDDGYLILYKLSMKRKLMV</sequence>
<dbReference type="Pfam" id="PF02191">
    <property type="entry name" value="OLF"/>
    <property type="match status" value="1"/>
</dbReference>
<keyword evidence="2" id="KW-0964">Secreted</keyword>
<dbReference type="AlphaFoldDB" id="A0A1S3LL23"/>
<dbReference type="STRING" id="8030.ENSSSAP00000075061"/>
<evidence type="ECO:0000256" key="4">
    <source>
        <dbReference type="SAM" id="SignalP"/>
    </source>
</evidence>
<keyword evidence="4" id="KW-0732">Signal</keyword>
<dbReference type="SMART" id="SM00284">
    <property type="entry name" value="OLF"/>
    <property type="match status" value="1"/>
</dbReference>
<dbReference type="OrthoDB" id="8626508at2759"/>
<keyword evidence="3" id="KW-1015">Disulfide bond</keyword>
<dbReference type="Bgee" id="ENSSSAG00000065017">
    <property type="expression patterns" value="Expressed in pharyngeal gill and 14 other cell types or tissues"/>
</dbReference>